<evidence type="ECO:0000256" key="3">
    <source>
        <dbReference type="ARBA" id="ARBA00023204"/>
    </source>
</evidence>
<sequence length="709" mass="78314">MAKIPVVFVIILLSRTKAAEVILDMEGMENATRTNVSSFEKRAGSSSRPFNCGQASYSTVTLYDYVYTHNCFPRGWESFLLNAEVNGAIRRISEGLTRDLRRANVAIEPPMTSIFNAFSVGYQDIRVIILGQDPTPQENQATGFAFSLKPGVEPVEVPSVLNMLVELKWEGIGVDLSNGDLTPWISQGVFLLNSALTVLRGTAGSHQGLWREFTTLVIQYINLKASSSAWLLWGKEAVRLAAGHIDRTNHFIKAGGHPSPVSCKDFFGRNYFICANQFLINKYGGLSPPNGFELFHFASLLILKRMKSDQASVTRLLQQWDHGSRSVRSKILHDFITANQGKTGPELELEFAHAASLFLTRLTAWLRLTYMLGTCVQLQLQAITIFVGSSSGHKFLAEFLEVGGVLTVLEILGLKQAKEEDKAQALKLLMCVANSGRRYKELICESFGIRAVAECLAKSNSEETQDCARNLLQQLSNGNPKYEGQVYKALIALLKCVSPKAQQMAAQTLRIVQPIVGAANPTIVEPVLMLLRSLHLEVQYEACELIKELMEYDVQHSLLNGLVGLLKPTKEEIKDSSEATLSDPDAPQLQAPLPVFVQQAAAAKMIGILAKESPKTAESLVQLRTIHGLLFAMGNTLHADSQRQAGIALEFFVRSYPLVNDRVREALGDTFYEEFMSHPDTMYVSMTAIQADVLVSNKVNIPGVIETKE</sequence>
<evidence type="ECO:0000313" key="7">
    <source>
        <dbReference type="Proteomes" id="UP000225706"/>
    </source>
</evidence>
<organism evidence="6 7">
    <name type="scientific">Stylophora pistillata</name>
    <name type="common">Smooth cauliflower coral</name>
    <dbReference type="NCBI Taxonomy" id="50429"/>
    <lineage>
        <taxon>Eukaryota</taxon>
        <taxon>Metazoa</taxon>
        <taxon>Cnidaria</taxon>
        <taxon>Anthozoa</taxon>
        <taxon>Hexacorallia</taxon>
        <taxon>Scleractinia</taxon>
        <taxon>Astrocoeniina</taxon>
        <taxon>Pocilloporidae</taxon>
        <taxon>Stylophora</taxon>
    </lineage>
</organism>
<feature type="chain" id="PRO_5012360561" evidence="4">
    <location>
        <begin position="19"/>
        <end position="709"/>
    </location>
</feature>
<dbReference type="PANTHER" id="PTHR34258">
    <property type="entry name" value="ARMADILLO-LIKE HELICAL DOMAIN CONTAINING PROTEIN 1"/>
    <property type="match status" value="1"/>
</dbReference>
<dbReference type="Gene3D" id="3.40.470.10">
    <property type="entry name" value="Uracil-DNA glycosylase-like domain"/>
    <property type="match status" value="1"/>
</dbReference>
<proteinExistence type="predicted"/>
<dbReference type="Gene3D" id="1.25.10.10">
    <property type="entry name" value="Leucine-rich Repeat Variant"/>
    <property type="match status" value="1"/>
</dbReference>
<dbReference type="InterPro" id="IPR002043">
    <property type="entry name" value="UDG_fam1"/>
</dbReference>
<dbReference type="InterPro" id="IPR011989">
    <property type="entry name" value="ARM-like"/>
</dbReference>
<dbReference type="Pfam" id="PF03167">
    <property type="entry name" value="UDG"/>
    <property type="match status" value="1"/>
</dbReference>
<dbReference type="PANTHER" id="PTHR34258:SF1">
    <property type="entry name" value="ARMADILLO-LIKE HELICAL DOMAIN CONTAINING PROTEIN 1"/>
    <property type="match status" value="1"/>
</dbReference>
<evidence type="ECO:0000313" key="6">
    <source>
        <dbReference type="EMBL" id="PFX20531.1"/>
    </source>
</evidence>
<dbReference type="InterPro" id="IPR016024">
    <property type="entry name" value="ARM-type_fold"/>
</dbReference>
<name>A0A2B4RSF3_STYPI</name>
<dbReference type="InterPro" id="IPR041090">
    <property type="entry name" value="DUF5578"/>
</dbReference>
<dbReference type="CDD" id="cd10027">
    <property type="entry name" value="UDG-F1-like"/>
    <property type="match status" value="1"/>
</dbReference>
<dbReference type="OrthoDB" id="5982952at2759"/>
<reference evidence="7" key="1">
    <citation type="journal article" date="2017" name="bioRxiv">
        <title>Comparative analysis of the genomes of Stylophora pistillata and Acropora digitifera provides evidence for extensive differences between species of corals.</title>
        <authorList>
            <person name="Voolstra C.R."/>
            <person name="Li Y."/>
            <person name="Liew Y.J."/>
            <person name="Baumgarten S."/>
            <person name="Zoccola D."/>
            <person name="Flot J.-F."/>
            <person name="Tambutte S."/>
            <person name="Allemand D."/>
            <person name="Aranda M."/>
        </authorList>
    </citation>
    <scope>NUCLEOTIDE SEQUENCE [LARGE SCALE GENOMIC DNA]</scope>
</reference>
<evidence type="ECO:0000259" key="5">
    <source>
        <dbReference type="SMART" id="SM00986"/>
    </source>
</evidence>
<dbReference type="SMART" id="SM00986">
    <property type="entry name" value="UDG"/>
    <property type="match status" value="1"/>
</dbReference>
<dbReference type="InterPro" id="IPR036895">
    <property type="entry name" value="Uracil-DNA_glycosylase-like_sf"/>
</dbReference>
<gene>
    <name evidence="6" type="primary">ung</name>
    <name evidence="6" type="ORF">AWC38_SpisGene15016</name>
</gene>
<evidence type="ECO:0000256" key="1">
    <source>
        <dbReference type="ARBA" id="ARBA00022763"/>
    </source>
</evidence>
<dbReference type="InterPro" id="IPR005122">
    <property type="entry name" value="Uracil-DNA_glycosylase-like"/>
</dbReference>
<dbReference type="AlphaFoldDB" id="A0A2B4RSF3"/>
<keyword evidence="2" id="KW-0378">Hydrolase</keyword>
<accession>A0A2B4RSF3</accession>
<dbReference type="Pfam" id="PF17741">
    <property type="entry name" value="DUF5578"/>
    <property type="match status" value="1"/>
</dbReference>
<evidence type="ECO:0000256" key="4">
    <source>
        <dbReference type="SAM" id="SignalP"/>
    </source>
</evidence>
<keyword evidence="3" id="KW-0234">DNA repair</keyword>
<comment type="caution">
    <text evidence="6">The sequence shown here is derived from an EMBL/GenBank/DDBJ whole genome shotgun (WGS) entry which is preliminary data.</text>
</comment>
<keyword evidence="4" id="KW-0732">Signal</keyword>
<dbReference type="SUPFAM" id="SSF48371">
    <property type="entry name" value="ARM repeat"/>
    <property type="match status" value="1"/>
</dbReference>
<keyword evidence="7" id="KW-1185">Reference proteome</keyword>
<feature type="signal peptide" evidence="4">
    <location>
        <begin position="1"/>
        <end position="18"/>
    </location>
</feature>
<dbReference type="GO" id="GO:0004844">
    <property type="term" value="F:uracil DNA N-glycosylase activity"/>
    <property type="evidence" value="ECO:0007669"/>
    <property type="project" value="InterPro"/>
</dbReference>
<dbReference type="SMART" id="SM00987">
    <property type="entry name" value="UreE_C"/>
    <property type="match status" value="1"/>
</dbReference>
<keyword evidence="1" id="KW-0227">DNA damage</keyword>
<dbReference type="EMBL" id="LSMT01000313">
    <property type="protein sequence ID" value="PFX20531.1"/>
    <property type="molecule type" value="Genomic_DNA"/>
</dbReference>
<protein>
    <submittedName>
        <fullName evidence="6">Uracil-DNA glycosylase</fullName>
    </submittedName>
</protein>
<evidence type="ECO:0000256" key="2">
    <source>
        <dbReference type="ARBA" id="ARBA00022801"/>
    </source>
</evidence>
<dbReference type="SUPFAM" id="SSF52141">
    <property type="entry name" value="Uracil-DNA glycosylase-like"/>
    <property type="match status" value="1"/>
</dbReference>
<dbReference type="GO" id="GO:0006284">
    <property type="term" value="P:base-excision repair"/>
    <property type="evidence" value="ECO:0007669"/>
    <property type="project" value="InterPro"/>
</dbReference>
<feature type="domain" description="Uracil-DNA glycosylase-like" evidence="5">
    <location>
        <begin position="118"/>
        <end position="279"/>
    </location>
</feature>
<dbReference type="Proteomes" id="UP000225706">
    <property type="component" value="Unassembled WGS sequence"/>
</dbReference>